<proteinExistence type="predicted"/>
<feature type="compositionally biased region" description="Pro residues" evidence="1">
    <location>
        <begin position="70"/>
        <end position="79"/>
    </location>
</feature>
<sequence>MFCPSNETLQNLTEKTKLLAQKCSHQIRVASGSASVYGASEQSSAADAPLIATSGVPTATAVVAPMATDLPPPPPPPLPKAASTNNHAATKEGSRSLRCLCPCKGTISKMLAKKLGASVGSKEHGTISSTTRWYVKQPTWRLWGEEREQDAIYTVYLKKVRYHRPTPSASSVSTQLPST</sequence>
<evidence type="ECO:0000313" key="2">
    <source>
        <dbReference type="EnsemblMetazoa" id="AALFPA23_009674.P13382"/>
    </source>
</evidence>
<reference evidence="2" key="2">
    <citation type="submission" date="2025-05" db="UniProtKB">
        <authorList>
            <consortium name="EnsemblMetazoa"/>
        </authorList>
    </citation>
    <scope>IDENTIFICATION</scope>
    <source>
        <strain evidence="2">Foshan</strain>
    </source>
</reference>
<evidence type="ECO:0000256" key="1">
    <source>
        <dbReference type="SAM" id="MobiDB-lite"/>
    </source>
</evidence>
<accession>A0ABM1YJE8</accession>
<protein>
    <recommendedName>
        <fullName evidence="4">Secreted protein</fullName>
    </recommendedName>
</protein>
<dbReference type="GeneID" id="134289569"/>
<evidence type="ECO:0008006" key="4">
    <source>
        <dbReference type="Google" id="ProtNLM"/>
    </source>
</evidence>
<organism evidence="2 3">
    <name type="scientific">Aedes albopictus</name>
    <name type="common">Asian tiger mosquito</name>
    <name type="synonym">Stegomyia albopicta</name>
    <dbReference type="NCBI Taxonomy" id="7160"/>
    <lineage>
        <taxon>Eukaryota</taxon>
        <taxon>Metazoa</taxon>
        <taxon>Ecdysozoa</taxon>
        <taxon>Arthropoda</taxon>
        <taxon>Hexapoda</taxon>
        <taxon>Insecta</taxon>
        <taxon>Pterygota</taxon>
        <taxon>Neoptera</taxon>
        <taxon>Endopterygota</taxon>
        <taxon>Diptera</taxon>
        <taxon>Nematocera</taxon>
        <taxon>Culicoidea</taxon>
        <taxon>Culicidae</taxon>
        <taxon>Culicinae</taxon>
        <taxon>Aedini</taxon>
        <taxon>Aedes</taxon>
        <taxon>Stegomyia</taxon>
    </lineage>
</organism>
<name>A0ABM1YJE8_AEDAL</name>
<dbReference type="Proteomes" id="UP000069940">
    <property type="component" value="Unassembled WGS sequence"/>
</dbReference>
<dbReference type="RefSeq" id="XP_062711539.1">
    <property type="nucleotide sequence ID" value="XM_062855555.1"/>
</dbReference>
<dbReference type="EnsemblMetazoa" id="AALFPA23_009674.R13382">
    <property type="protein sequence ID" value="AALFPA23_009674.P13382"/>
    <property type="gene ID" value="AALFPA23_009674"/>
</dbReference>
<evidence type="ECO:0000313" key="3">
    <source>
        <dbReference type="Proteomes" id="UP000069940"/>
    </source>
</evidence>
<reference evidence="3" key="1">
    <citation type="journal article" date="2015" name="Proc. Natl. Acad. Sci. U.S.A.">
        <title>Genome sequence of the Asian Tiger mosquito, Aedes albopictus, reveals insights into its biology, genetics, and evolution.</title>
        <authorList>
            <person name="Chen X.G."/>
            <person name="Jiang X."/>
            <person name="Gu J."/>
            <person name="Xu M."/>
            <person name="Wu Y."/>
            <person name="Deng Y."/>
            <person name="Zhang C."/>
            <person name="Bonizzoni M."/>
            <person name="Dermauw W."/>
            <person name="Vontas J."/>
            <person name="Armbruster P."/>
            <person name="Huang X."/>
            <person name="Yang Y."/>
            <person name="Zhang H."/>
            <person name="He W."/>
            <person name="Peng H."/>
            <person name="Liu Y."/>
            <person name="Wu K."/>
            <person name="Chen J."/>
            <person name="Lirakis M."/>
            <person name="Topalis P."/>
            <person name="Van Leeuwen T."/>
            <person name="Hall A.B."/>
            <person name="Jiang X."/>
            <person name="Thorpe C."/>
            <person name="Mueller R.L."/>
            <person name="Sun C."/>
            <person name="Waterhouse R.M."/>
            <person name="Yan G."/>
            <person name="Tu Z.J."/>
            <person name="Fang X."/>
            <person name="James A.A."/>
        </authorList>
    </citation>
    <scope>NUCLEOTIDE SEQUENCE [LARGE SCALE GENOMIC DNA]</scope>
    <source>
        <strain evidence="3">Foshan</strain>
    </source>
</reference>
<keyword evidence="3" id="KW-1185">Reference proteome</keyword>
<feature type="region of interest" description="Disordered" evidence="1">
    <location>
        <begin position="69"/>
        <end position="90"/>
    </location>
</feature>